<name>A0ABU9VD16_9BACI</name>
<dbReference type="Pfam" id="PF03807">
    <property type="entry name" value="F420_oxidored"/>
    <property type="match status" value="1"/>
</dbReference>
<dbReference type="InterPro" id="IPR028939">
    <property type="entry name" value="P5C_Rdtase_cat_N"/>
</dbReference>
<dbReference type="InterPro" id="IPR036291">
    <property type="entry name" value="NAD(P)-bd_dom_sf"/>
</dbReference>
<dbReference type="Gene3D" id="3.40.50.720">
    <property type="entry name" value="NAD(P)-binding Rossmann-like Domain"/>
    <property type="match status" value="1"/>
</dbReference>
<dbReference type="InterPro" id="IPR013328">
    <property type="entry name" value="6PGD_dom2"/>
</dbReference>
<gene>
    <name evidence="3" type="ORF">MKY91_01270</name>
</gene>
<evidence type="ECO:0000259" key="2">
    <source>
        <dbReference type="Pfam" id="PF09130"/>
    </source>
</evidence>
<dbReference type="Proteomes" id="UP001418796">
    <property type="component" value="Unassembled WGS sequence"/>
</dbReference>
<comment type="caution">
    <text evidence="3">The sequence shown here is derived from an EMBL/GenBank/DDBJ whole genome shotgun (WGS) entry which is preliminary data.</text>
</comment>
<sequence length="297" mass="32345">MKIGFLGFGEAAFELSTGLKKEGLQAIEAFDIMADDDTFGPKIKDRAQRVGIELKTTLTELVTDIEVLFVAVPASKALEVSKNVRDQRNGNTFLYVDVSASTPKVKQDIEAGLTEDGIAFVDAAMLGPLPVYKHKVPISVSGNGTDELIAKMEPYHMNITPVGKRAGDASAVKLIRSVFMKGLVGLYLETLEASEAFNVSEEVLSSLENTMDSHSFIDTLNRLVTGSAVHAERRAFELSGSIEMLQEAGINANLTQAAKDRLVELAEVSVPYQGEEKPDTWKQVLTRYELSKSDEGK</sequence>
<organism evidence="3 4">
    <name type="scientific">Alkalicoccobacillus gibsonii</name>
    <dbReference type="NCBI Taxonomy" id="79881"/>
    <lineage>
        <taxon>Bacteria</taxon>
        <taxon>Bacillati</taxon>
        <taxon>Bacillota</taxon>
        <taxon>Bacilli</taxon>
        <taxon>Bacillales</taxon>
        <taxon>Bacillaceae</taxon>
        <taxon>Alkalicoccobacillus</taxon>
    </lineage>
</organism>
<keyword evidence="4" id="KW-1185">Reference proteome</keyword>
<dbReference type="Gene3D" id="1.10.1040.10">
    <property type="entry name" value="N-(1-d-carboxylethyl)-l-norvaline Dehydrogenase, domain 2"/>
    <property type="match status" value="1"/>
</dbReference>
<reference evidence="3 4" key="1">
    <citation type="submission" date="2024-03" db="EMBL/GenBank/DDBJ databases">
        <title>Bacilli Hybrid Assemblies.</title>
        <authorList>
            <person name="Kovac J."/>
        </authorList>
    </citation>
    <scope>NUCLEOTIDE SEQUENCE [LARGE SCALE GENOMIC DNA]</scope>
    <source>
        <strain evidence="3 4">FSL R7-0666</strain>
    </source>
</reference>
<accession>A0ABU9VD16</accession>
<evidence type="ECO:0000313" key="3">
    <source>
        <dbReference type="EMBL" id="MEN0641794.1"/>
    </source>
</evidence>
<feature type="domain" description="Pyrroline-5-carboxylate reductase catalytic N-terminal" evidence="1">
    <location>
        <begin position="2"/>
        <end position="99"/>
    </location>
</feature>
<feature type="domain" description="Phosphogluconate dehydrogenase NAD-binding putative C-terminal" evidence="2">
    <location>
        <begin position="196"/>
        <end position="262"/>
    </location>
</feature>
<dbReference type="SUPFAM" id="SSF48179">
    <property type="entry name" value="6-phosphogluconate dehydrogenase C-terminal domain-like"/>
    <property type="match status" value="1"/>
</dbReference>
<protein>
    <submittedName>
        <fullName evidence="3">DUF1932 domain-containing protein</fullName>
    </submittedName>
</protein>
<evidence type="ECO:0000313" key="4">
    <source>
        <dbReference type="Proteomes" id="UP001418796"/>
    </source>
</evidence>
<dbReference type="EMBL" id="JBCITK010000001">
    <property type="protein sequence ID" value="MEN0641794.1"/>
    <property type="molecule type" value="Genomic_DNA"/>
</dbReference>
<evidence type="ECO:0000259" key="1">
    <source>
        <dbReference type="Pfam" id="PF03807"/>
    </source>
</evidence>
<dbReference type="Pfam" id="PF09130">
    <property type="entry name" value="DUF1932"/>
    <property type="match status" value="1"/>
</dbReference>
<dbReference type="InterPro" id="IPR015814">
    <property type="entry name" value="Pgluconate_DH_NAD-bd_C"/>
</dbReference>
<dbReference type="InterPro" id="IPR008927">
    <property type="entry name" value="6-PGluconate_DH-like_C_sf"/>
</dbReference>
<dbReference type="RefSeq" id="WP_343128981.1">
    <property type="nucleotide sequence ID" value="NZ_JBCITK010000001.1"/>
</dbReference>
<proteinExistence type="predicted"/>
<dbReference type="SUPFAM" id="SSF51735">
    <property type="entry name" value="NAD(P)-binding Rossmann-fold domains"/>
    <property type="match status" value="1"/>
</dbReference>